<dbReference type="GO" id="GO:0045332">
    <property type="term" value="P:phospholipid translocation"/>
    <property type="evidence" value="ECO:0007669"/>
    <property type="project" value="TreeGrafter"/>
</dbReference>
<feature type="binding site" evidence="14">
    <location>
        <position position="507"/>
    </location>
    <ligand>
        <name>ATP</name>
        <dbReference type="ChEBI" id="CHEBI:30616"/>
    </ligand>
</feature>
<feature type="transmembrane region" description="Helical" evidence="16">
    <location>
        <begin position="432"/>
        <end position="451"/>
    </location>
</feature>
<feature type="transmembrane region" description="Helical" evidence="16">
    <location>
        <begin position="158"/>
        <end position="179"/>
    </location>
</feature>
<feature type="binding site" evidence="14">
    <location>
        <position position="1069"/>
    </location>
    <ligand>
        <name>ATP</name>
        <dbReference type="ChEBI" id="CHEBI:30616"/>
    </ligand>
</feature>
<dbReference type="SUPFAM" id="SSF56784">
    <property type="entry name" value="HAD-like"/>
    <property type="match status" value="1"/>
</dbReference>
<proteinExistence type="inferred from homology"/>
<dbReference type="InterPro" id="IPR018303">
    <property type="entry name" value="ATPase_P-typ_P_site"/>
</dbReference>
<sequence length="1380" mass="156395">MSSYSQELPGNVHNETSSWLSRFRDKLAQIPLFSQRGGGIFRRQGSYTRQRRSSTVDSFGQAASVAFALNRNSRASSIHSNQRESVVVSLNNPEENLKRGFRSNYVSTTRYQWWSFIPQNLLEQFRRWVMMYFLAYLIINILSGVFPQIAVYSTPNGVSVTAIVPLSLVIGITMVKAAIEDIFRLRNDLKANSMKFPVVKDGFRISTKSSEIRVGDIIVLQDGDVVPADIVALSAAREDGVVFLETSALDGETNLKRFLVLSDTSSLSTDAEISSLRGEIRCEPPSTNMNSFSGIIKLEQVDSIGATTSRVIEKPISKDNLLLRGAIVRNSGWLYGVVVYAGMETKMLQQWRRPKSKFSLIEKEINRVYVLCLVYLLLWCFALALAAGIKANSSTFRGAWYLGTITSEYSSAVMGILAFFANVVMSGTVVPIAAYITLELARAGLLIFLHWDENLVTLRKKKKVSLVTLDSEEDPEEGAEELVKIRAEVRNSDLETELGQVGHIFSDKTGTLTMNIMEFRRCYVKGNVFEFDSAARQFRHLEGKEENCNASDFAEMLRAMALCHSVFTNNVGLDISSDITRSDSPMKPVSPKRQLSSNVTLDSFGYRDARDILQKKRSYLGVGLEDAPNISSSVSSPVSVASRYKALFGRWKQNLSQLFKRQDSREANGSNDEAKGSLDKRIVGTSWIDKKEDLLVDKDPLDAKHVSYEGTNTDEMEFVKTAALSGYRLAMRTRDSIILEEEYRKHMFQEQSLNLATTGIYVSYSILASCEFSSERKRMSIIMQTPNKRIILFVKGAESVIFPRLKQENREEVEMANFHVERFAKEGFRTLVFAQRELTEEYYQDWIGKLRQAELALYERENKIYEVWDLIERELTLTGITAVEDRLQDDVPETINYLRQCGIRIWLLTGDKRETAVNVGVLSGLIGQDSAVYDLNASTEMEMEAQLHSFDCLEDLCQDIEMDRDSVDLGNSFSRERLDYWNSAVQEHSEDTGMDPTSIKKTRRTLVVEGDALGLALLKFGKEFVSVATRKFDSVICCRTKPMDKAWVVRTCRKYHPDITLSVGDGGNDVPMILEAHVGVGIAGYEGAQASRSSDFSIGEFRHLRRLIALYGRYANVGISQCLKAIFYKDFVIFTGLLWYNIWCDFSVEAIANTYYELLYDLLYTGLAPLVLGWFERDVPASAVLQYPAVYKSKSEFNLKSTIPWFLSGFWHSLVLAFVPVLALYNSADATDIWNPQGFTFGLSSLIVMFQIGVEVVVLSKISLETLRWTWVNVFGVAFCLACFLVYLILFTTDFFTSTSAFLGNDLYWTWYNDMSSSAYFYFVILVMVALCLLPDFLIQSYRNVYRPRFWMVVRQEAIKEKRKRKQRNRNQEPVASPAE</sequence>
<dbReference type="Pfam" id="PF00122">
    <property type="entry name" value="E1-E2_ATPase"/>
    <property type="match status" value="1"/>
</dbReference>
<keyword evidence="4 16" id="KW-0812">Transmembrane</keyword>
<dbReference type="SFLD" id="SFLDS00003">
    <property type="entry name" value="Haloacid_Dehalogenase"/>
    <property type="match status" value="1"/>
</dbReference>
<dbReference type="EMBL" id="JANCYU010000009">
    <property type="protein sequence ID" value="KAK4522878.1"/>
    <property type="molecule type" value="Genomic_DNA"/>
</dbReference>
<feature type="binding site" evidence="14">
    <location>
        <position position="1068"/>
    </location>
    <ligand>
        <name>ATP</name>
        <dbReference type="ChEBI" id="CHEBI:30616"/>
    </ligand>
</feature>
<dbReference type="Pfam" id="PF13246">
    <property type="entry name" value="Cation_ATPase"/>
    <property type="match status" value="1"/>
</dbReference>
<evidence type="ECO:0000256" key="16">
    <source>
        <dbReference type="RuleBase" id="RU362033"/>
    </source>
</evidence>
<gene>
    <name evidence="20" type="ORF">GAYE_PCTG32G0768</name>
</gene>
<dbReference type="InterPro" id="IPR023214">
    <property type="entry name" value="HAD_sf"/>
</dbReference>
<dbReference type="InterPro" id="IPR059000">
    <property type="entry name" value="ATPase_P-type_domA"/>
</dbReference>
<dbReference type="InterPro" id="IPR001757">
    <property type="entry name" value="P_typ_ATPase"/>
</dbReference>
<dbReference type="EC" id="7.6.2.1" evidence="16"/>
<feature type="transmembrane region" description="Helical" evidence="16">
    <location>
        <begin position="1202"/>
        <end position="1225"/>
    </location>
</feature>
<dbReference type="Pfam" id="PF16209">
    <property type="entry name" value="PhoLip_ATPase_N"/>
    <property type="match status" value="1"/>
</dbReference>
<evidence type="ECO:0000256" key="8">
    <source>
        <dbReference type="ARBA" id="ARBA00022842"/>
    </source>
</evidence>
<evidence type="ECO:0000256" key="10">
    <source>
        <dbReference type="ARBA" id="ARBA00022989"/>
    </source>
</evidence>
<dbReference type="PANTHER" id="PTHR24092">
    <property type="entry name" value="PROBABLE PHOSPHOLIPID-TRANSPORTING ATPASE"/>
    <property type="match status" value="1"/>
</dbReference>
<comment type="subcellular location">
    <subcellularLocation>
        <location evidence="2">Endomembrane system</location>
    </subcellularLocation>
    <subcellularLocation>
        <location evidence="1 16">Membrane</location>
        <topology evidence="1 16">Multi-pass membrane protein</topology>
    </subcellularLocation>
</comment>
<evidence type="ECO:0000256" key="14">
    <source>
        <dbReference type="PIRSR" id="PIRSR606539-2"/>
    </source>
</evidence>
<evidence type="ECO:0000256" key="15">
    <source>
        <dbReference type="PIRSR" id="PIRSR606539-3"/>
    </source>
</evidence>
<dbReference type="PANTHER" id="PTHR24092:SF218">
    <property type="entry name" value="PHOSPHOLIPID-TRANSPORTING ATPASE"/>
    <property type="match status" value="1"/>
</dbReference>
<feature type="binding site" evidence="14">
    <location>
        <position position="772"/>
    </location>
    <ligand>
        <name>ATP</name>
        <dbReference type="ChEBI" id="CHEBI:30616"/>
    </ligand>
</feature>
<protein>
    <recommendedName>
        <fullName evidence="16">Phospholipid-transporting ATPase</fullName>
        <ecNumber evidence="16">7.6.2.1</ecNumber>
    </recommendedName>
</protein>
<dbReference type="InterPro" id="IPR044492">
    <property type="entry name" value="P_typ_ATPase_HD_dom"/>
</dbReference>
<feature type="binding site" evidence="14">
    <location>
        <position position="509"/>
    </location>
    <ligand>
        <name>ATP</name>
        <dbReference type="ChEBI" id="CHEBI:30616"/>
    </ligand>
</feature>
<evidence type="ECO:0000256" key="3">
    <source>
        <dbReference type="ARBA" id="ARBA00008109"/>
    </source>
</evidence>
<comment type="cofactor">
    <cofactor evidence="15">
        <name>Mg(2+)</name>
        <dbReference type="ChEBI" id="CHEBI:18420"/>
    </cofactor>
</comment>
<evidence type="ECO:0000256" key="1">
    <source>
        <dbReference type="ARBA" id="ARBA00004141"/>
    </source>
</evidence>
<dbReference type="GO" id="GO:0005524">
    <property type="term" value="F:ATP binding"/>
    <property type="evidence" value="ECO:0007669"/>
    <property type="project" value="UniProtKB-UniRule"/>
</dbReference>
<keyword evidence="9 16" id="KW-1278">Translocase</keyword>
<feature type="transmembrane region" description="Helical" evidence="16">
    <location>
        <begin position="129"/>
        <end position="152"/>
    </location>
</feature>
<keyword evidence="11 16" id="KW-0472">Membrane</keyword>
<dbReference type="InterPro" id="IPR006539">
    <property type="entry name" value="P-type_ATPase_IV"/>
</dbReference>
<accession>A0AAV9I6X4</accession>
<dbReference type="InterPro" id="IPR036412">
    <property type="entry name" value="HAD-like_sf"/>
</dbReference>
<keyword evidence="21" id="KW-1185">Reference proteome</keyword>
<dbReference type="GO" id="GO:0000287">
    <property type="term" value="F:magnesium ion binding"/>
    <property type="evidence" value="ECO:0007669"/>
    <property type="project" value="UniProtKB-UniRule"/>
</dbReference>
<evidence type="ECO:0000256" key="5">
    <source>
        <dbReference type="ARBA" id="ARBA00022723"/>
    </source>
</evidence>
<feature type="binding site" evidence="15">
    <location>
        <position position="1069"/>
    </location>
    <ligand>
        <name>Mg(2+)</name>
        <dbReference type="ChEBI" id="CHEBI:18420"/>
    </ligand>
</feature>
<organism evidence="20 21">
    <name type="scientific">Galdieria yellowstonensis</name>
    <dbReference type="NCBI Taxonomy" id="3028027"/>
    <lineage>
        <taxon>Eukaryota</taxon>
        <taxon>Rhodophyta</taxon>
        <taxon>Bangiophyceae</taxon>
        <taxon>Galdieriales</taxon>
        <taxon>Galdieriaceae</taxon>
        <taxon>Galdieria</taxon>
    </lineage>
</organism>
<name>A0AAV9I6X4_9RHOD</name>
<dbReference type="InterPro" id="IPR008250">
    <property type="entry name" value="ATPase_P-typ_transduc_dom_A_sf"/>
</dbReference>
<dbReference type="PRINTS" id="PR00119">
    <property type="entry name" value="CATATPASE"/>
</dbReference>
<feature type="domain" description="P-type ATPase A" evidence="17">
    <location>
        <begin position="198"/>
        <end position="346"/>
    </location>
</feature>
<dbReference type="NCBIfam" id="TIGR01494">
    <property type="entry name" value="ATPase_P-type"/>
    <property type="match status" value="1"/>
</dbReference>
<feature type="transmembrane region" description="Helical" evidence="16">
    <location>
        <begin position="1271"/>
        <end position="1290"/>
    </location>
</feature>
<dbReference type="Gene3D" id="3.40.50.1000">
    <property type="entry name" value="HAD superfamily/HAD-like"/>
    <property type="match status" value="2"/>
</dbReference>
<dbReference type="InterPro" id="IPR032630">
    <property type="entry name" value="P_typ_ATPase_c"/>
</dbReference>
<evidence type="ECO:0000313" key="21">
    <source>
        <dbReference type="Proteomes" id="UP001300502"/>
    </source>
</evidence>
<feature type="binding site" evidence="14">
    <location>
        <position position="911"/>
    </location>
    <ligand>
        <name>ATP</name>
        <dbReference type="ChEBI" id="CHEBI:30616"/>
    </ligand>
</feature>
<dbReference type="SFLD" id="SFLDG00002">
    <property type="entry name" value="C1.7:_P-type_atpase_like"/>
    <property type="match status" value="1"/>
</dbReference>
<feature type="binding site" evidence="14">
    <location>
        <position position="508"/>
    </location>
    <ligand>
        <name>ATP</name>
        <dbReference type="ChEBI" id="CHEBI:30616"/>
    </ligand>
</feature>
<feature type="binding site" evidence="14">
    <location>
        <position position="1039"/>
    </location>
    <ligand>
        <name>ATP</name>
        <dbReference type="ChEBI" id="CHEBI:30616"/>
    </ligand>
</feature>
<dbReference type="NCBIfam" id="TIGR01652">
    <property type="entry name" value="ATPase-Plipid"/>
    <property type="match status" value="1"/>
</dbReference>
<dbReference type="SUPFAM" id="SSF81665">
    <property type="entry name" value="Calcium ATPase, transmembrane domain M"/>
    <property type="match status" value="1"/>
</dbReference>
<evidence type="ECO:0000256" key="11">
    <source>
        <dbReference type="ARBA" id="ARBA00023136"/>
    </source>
</evidence>
<evidence type="ECO:0000259" key="19">
    <source>
        <dbReference type="Pfam" id="PF16212"/>
    </source>
</evidence>
<dbReference type="Pfam" id="PF16212">
    <property type="entry name" value="PhoLip_ATPase_C"/>
    <property type="match status" value="1"/>
</dbReference>
<dbReference type="GO" id="GO:0005886">
    <property type="term" value="C:plasma membrane"/>
    <property type="evidence" value="ECO:0007669"/>
    <property type="project" value="TreeGrafter"/>
</dbReference>
<evidence type="ECO:0000259" key="18">
    <source>
        <dbReference type="Pfam" id="PF16209"/>
    </source>
</evidence>
<evidence type="ECO:0000256" key="4">
    <source>
        <dbReference type="ARBA" id="ARBA00022692"/>
    </source>
</evidence>
<dbReference type="Gene3D" id="2.70.150.10">
    <property type="entry name" value="Calcium-transporting ATPase, cytoplasmic transduction domain A"/>
    <property type="match status" value="1"/>
</dbReference>
<evidence type="ECO:0000259" key="17">
    <source>
        <dbReference type="Pfam" id="PF00122"/>
    </source>
</evidence>
<keyword evidence="6 14" id="KW-0547">Nucleotide-binding</keyword>
<feature type="transmembrane region" description="Helical" evidence="16">
    <location>
        <begin position="1237"/>
        <end position="1259"/>
    </location>
</feature>
<evidence type="ECO:0000256" key="12">
    <source>
        <dbReference type="ARBA" id="ARBA00034036"/>
    </source>
</evidence>
<dbReference type="Proteomes" id="UP001300502">
    <property type="component" value="Unassembled WGS sequence"/>
</dbReference>
<keyword evidence="8 15" id="KW-0460">Magnesium</keyword>
<dbReference type="GO" id="GO:0140326">
    <property type="term" value="F:ATPase-coupled intramembrane lipid transporter activity"/>
    <property type="evidence" value="ECO:0007669"/>
    <property type="project" value="UniProtKB-EC"/>
</dbReference>
<feature type="transmembrane region" description="Helical" evidence="16">
    <location>
        <begin position="368"/>
        <end position="387"/>
    </location>
</feature>
<feature type="binding site" evidence="14">
    <location>
        <position position="715"/>
    </location>
    <ligand>
        <name>ATP</name>
        <dbReference type="ChEBI" id="CHEBI:30616"/>
    </ligand>
</feature>
<comment type="catalytic activity">
    <reaction evidence="12 16">
        <text>ATP + H2O + phospholipidSide 1 = ADP + phosphate + phospholipidSide 2.</text>
        <dbReference type="EC" id="7.6.2.1"/>
    </reaction>
</comment>
<feature type="domain" description="P-type ATPase N-terminal" evidence="18">
    <location>
        <begin position="88"/>
        <end position="145"/>
    </location>
</feature>
<feature type="binding site" evidence="14">
    <location>
        <position position="910"/>
    </location>
    <ligand>
        <name>ATP</name>
        <dbReference type="ChEBI" id="CHEBI:30616"/>
    </ligand>
</feature>
<comment type="caution">
    <text evidence="20">The sequence shown here is derived from an EMBL/GenBank/DDBJ whole genome shotgun (WGS) entry which is preliminary data.</text>
</comment>
<dbReference type="GO" id="GO:0016887">
    <property type="term" value="F:ATP hydrolysis activity"/>
    <property type="evidence" value="ECO:0007669"/>
    <property type="project" value="InterPro"/>
</dbReference>
<dbReference type="InterPro" id="IPR023299">
    <property type="entry name" value="ATPase_P-typ_cyto_dom_N"/>
</dbReference>
<evidence type="ECO:0000313" key="20">
    <source>
        <dbReference type="EMBL" id="KAK4522878.1"/>
    </source>
</evidence>
<dbReference type="Gene3D" id="3.40.1110.10">
    <property type="entry name" value="Calcium-transporting ATPase, cytoplasmic domain N"/>
    <property type="match status" value="2"/>
</dbReference>
<feature type="binding site" evidence="15">
    <location>
        <position position="507"/>
    </location>
    <ligand>
        <name>Mg(2+)</name>
        <dbReference type="ChEBI" id="CHEBI:18420"/>
    </ligand>
</feature>
<feature type="binding site" evidence="14">
    <location>
        <position position="829"/>
    </location>
    <ligand>
        <name>ATP</name>
        <dbReference type="ChEBI" id="CHEBI:30616"/>
    </ligand>
</feature>
<keyword evidence="10 16" id="KW-1133">Transmembrane helix</keyword>
<keyword evidence="7 14" id="KW-0067">ATP-binding</keyword>
<feature type="domain" description="P-type ATPase C-terminal" evidence="19">
    <location>
        <begin position="1092"/>
        <end position="1348"/>
    </location>
</feature>
<evidence type="ECO:0000256" key="2">
    <source>
        <dbReference type="ARBA" id="ARBA00004308"/>
    </source>
</evidence>
<reference evidence="20 21" key="1">
    <citation type="submission" date="2022-07" db="EMBL/GenBank/DDBJ databases">
        <title>Genome-wide signatures of adaptation to extreme environments.</title>
        <authorList>
            <person name="Cho C.H."/>
            <person name="Yoon H.S."/>
        </authorList>
    </citation>
    <scope>NUCLEOTIDE SEQUENCE [LARGE SCALE GENOMIC DNA]</scope>
    <source>
        <strain evidence="20 21">108.79 E11</strain>
    </source>
</reference>
<dbReference type="SFLD" id="SFLDF00027">
    <property type="entry name" value="p-type_atpase"/>
    <property type="match status" value="1"/>
</dbReference>
<evidence type="ECO:0000256" key="9">
    <source>
        <dbReference type="ARBA" id="ARBA00022967"/>
    </source>
</evidence>
<dbReference type="InterPro" id="IPR023298">
    <property type="entry name" value="ATPase_P-typ_TM_dom_sf"/>
</dbReference>
<feature type="binding site" evidence="14">
    <location>
        <position position="795"/>
    </location>
    <ligand>
        <name>ATP</name>
        <dbReference type="ChEBI" id="CHEBI:30616"/>
    </ligand>
</feature>
<evidence type="ECO:0000256" key="7">
    <source>
        <dbReference type="ARBA" id="ARBA00022840"/>
    </source>
</evidence>
<keyword evidence="5 15" id="KW-0479">Metal-binding</keyword>
<feature type="binding site" evidence="14">
    <location>
        <position position="909"/>
    </location>
    <ligand>
        <name>ATP</name>
        <dbReference type="ChEBI" id="CHEBI:30616"/>
    </ligand>
</feature>
<dbReference type="InterPro" id="IPR032631">
    <property type="entry name" value="P-type_ATPase_N"/>
</dbReference>
<comment type="similarity">
    <text evidence="3 16">Belongs to the cation transport ATPase (P-type) (TC 3.A.3) family. Type IV subfamily.</text>
</comment>
<feature type="transmembrane region" description="Helical" evidence="16">
    <location>
        <begin position="399"/>
        <end position="420"/>
    </location>
</feature>
<feature type="transmembrane region" description="Helical" evidence="16">
    <location>
        <begin position="1319"/>
        <end position="1339"/>
    </location>
</feature>
<evidence type="ECO:0000256" key="13">
    <source>
        <dbReference type="PIRSR" id="PIRSR606539-1"/>
    </source>
</evidence>
<feature type="active site" description="4-aspartylphosphate intermediate" evidence="13">
    <location>
        <position position="507"/>
    </location>
</feature>
<feature type="binding site" evidence="15">
    <location>
        <position position="509"/>
    </location>
    <ligand>
        <name>Mg(2+)</name>
        <dbReference type="ChEBI" id="CHEBI:18420"/>
    </ligand>
</feature>
<evidence type="ECO:0000256" key="6">
    <source>
        <dbReference type="ARBA" id="ARBA00022741"/>
    </source>
</evidence>
<dbReference type="PROSITE" id="PS00154">
    <property type="entry name" value="ATPASE_E1_E2"/>
    <property type="match status" value="1"/>
</dbReference>
<feature type="binding site" evidence="15">
    <location>
        <position position="1065"/>
    </location>
    <ligand>
        <name>Mg(2+)</name>
        <dbReference type="ChEBI" id="CHEBI:18420"/>
    </ligand>
</feature>
<dbReference type="SUPFAM" id="SSF81660">
    <property type="entry name" value="Metal cation-transporting ATPase, ATP-binding domain N"/>
    <property type="match status" value="1"/>
</dbReference>
<dbReference type="SUPFAM" id="SSF81653">
    <property type="entry name" value="Calcium ATPase, transduction domain A"/>
    <property type="match status" value="1"/>
</dbReference>
<feature type="binding site" evidence="14">
    <location>
        <position position="1045"/>
    </location>
    <ligand>
        <name>ATP</name>
        <dbReference type="ChEBI" id="CHEBI:30616"/>
    </ligand>
</feature>